<proteinExistence type="predicted"/>
<protein>
    <recommendedName>
        <fullName evidence="4">Secreted protein</fullName>
    </recommendedName>
</protein>
<evidence type="ECO:0008006" key="4">
    <source>
        <dbReference type="Google" id="ProtNLM"/>
    </source>
</evidence>
<reference evidence="3" key="1">
    <citation type="submission" date="2022-10" db="EMBL/GenBank/DDBJ databases">
        <title>The complete genomes of actinobacterial strains from the NBC collection.</title>
        <authorList>
            <person name="Joergensen T.S."/>
            <person name="Alvarez Arevalo M."/>
            <person name="Sterndorff E.B."/>
            <person name="Faurdal D."/>
            <person name="Vuksanovic O."/>
            <person name="Mourched A.-S."/>
            <person name="Charusanti P."/>
            <person name="Shaw S."/>
            <person name="Blin K."/>
            <person name="Weber T."/>
        </authorList>
    </citation>
    <scope>NUCLEOTIDE SEQUENCE</scope>
    <source>
        <strain evidence="3">NBC_00003</strain>
    </source>
</reference>
<feature type="signal peptide" evidence="2">
    <location>
        <begin position="1"/>
        <end position="26"/>
    </location>
</feature>
<dbReference type="AlphaFoldDB" id="A0AAU2UXL3"/>
<feature type="chain" id="PRO_5043401718" description="Secreted protein" evidence="2">
    <location>
        <begin position="27"/>
        <end position="129"/>
    </location>
</feature>
<accession>A0AAU2UXL3</accession>
<keyword evidence="1" id="KW-0175">Coiled coil</keyword>
<name>A0AAU2UXL3_9ACTN</name>
<evidence type="ECO:0000313" key="3">
    <source>
        <dbReference type="EMBL" id="WTW59926.1"/>
    </source>
</evidence>
<organism evidence="3">
    <name type="scientific">Streptomyces sp. NBC_00003</name>
    <dbReference type="NCBI Taxonomy" id="2903608"/>
    <lineage>
        <taxon>Bacteria</taxon>
        <taxon>Bacillati</taxon>
        <taxon>Actinomycetota</taxon>
        <taxon>Actinomycetes</taxon>
        <taxon>Kitasatosporales</taxon>
        <taxon>Streptomycetaceae</taxon>
        <taxon>Streptomyces</taxon>
    </lineage>
</organism>
<sequence>MRRCATVAAIALCGALAASTAAPAFAATRTPVVSAPETARAVEDRRVGADDKDEITTELAAMKKEVDQLVAGEKKDAGKDAADAKKEAEKDVADIKKEVAGLLKGIAATGKDAVPQNRTMPKPASPVTG</sequence>
<keyword evidence="2" id="KW-0732">Signal</keyword>
<gene>
    <name evidence="3" type="ORF">OG549_04350</name>
</gene>
<feature type="coiled-coil region" evidence="1">
    <location>
        <begin position="78"/>
        <end position="105"/>
    </location>
</feature>
<dbReference type="EMBL" id="CP108318">
    <property type="protein sequence ID" value="WTW59926.1"/>
    <property type="molecule type" value="Genomic_DNA"/>
</dbReference>
<evidence type="ECO:0000256" key="1">
    <source>
        <dbReference type="SAM" id="Coils"/>
    </source>
</evidence>
<evidence type="ECO:0000256" key="2">
    <source>
        <dbReference type="SAM" id="SignalP"/>
    </source>
</evidence>